<dbReference type="STRING" id="177199.A0A420YI69"/>
<dbReference type="Pfam" id="PF11951">
    <property type="entry name" value="Fungal_trans_2"/>
    <property type="match status" value="1"/>
</dbReference>
<dbReference type="EMBL" id="QVQW01000008">
    <property type="protein sequence ID" value="RKU47560.1"/>
    <property type="molecule type" value="Genomic_DNA"/>
</dbReference>
<name>A0A420YI69_9PEZI</name>
<dbReference type="InterPro" id="IPR021858">
    <property type="entry name" value="Fun_TF"/>
</dbReference>
<dbReference type="CDD" id="cd00067">
    <property type="entry name" value="GAL4"/>
    <property type="match status" value="1"/>
</dbReference>
<evidence type="ECO:0000256" key="4">
    <source>
        <dbReference type="ARBA" id="ARBA00023125"/>
    </source>
</evidence>
<evidence type="ECO:0000313" key="10">
    <source>
        <dbReference type="Proteomes" id="UP000275385"/>
    </source>
</evidence>
<evidence type="ECO:0000256" key="2">
    <source>
        <dbReference type="ARBA" id="ARBA00022833"/>
    </source>
</evidence>
<keyword evidence="10" id="KW-1185">Reference proteome</keyword>
<dbReference type="GO" id="GO:0003677">
    <property type="term" value="F:DNA binding"/>
    <property type="evidence" value="ECO:0007669"/>
    <property type="project" value="UniProtKB-KW"/>
</dbReference>
<accession>A0A420YI69</accession>
<gene>
    <name evidence="9" type="ORF">DL546_006803</name>
</gene>
<evidence type="ECO:0000313" key="9">
    <source>
        <dbReference type="EMBL" id="RKU47560.1"/>
    </source>
</evidence>
<dbReference type="InterPro" id="IPR052360">
    <property type="entry name" value="Transcr_Regulatory_Proteins"/>
</dbReference>
<keyword evidence="6" id="KW-0539">Nucleus</keyword>
<feature type="region of interest" description="Disordered" evidence="7">
    <location>
        <begin position="1"/>
        <end position="22"/>
    </location>
</feature>
<keyword evidence="2" id="KW-0862">Zinc</keyword>
<keyword evidence="5" id="KW-0804">Transcription</keyword>
<evidence type="ECO:0000256" key="5">
    <source>
        <dbReference type="ARBA" id="ARBA00023163"/>
    </source>
</evidence>
<dbReference type="OrthoDB" id="3145928at2759"/>
<dbReference type="PANTHER" id="PTHR36206:SF12">
    <property type="entry name" value="ASPERCRYPTIN BIOSYNTHESIS CLUSTER-SPECIFIC TRANSCRIPTION REGULATOR ATNN-RELATED"/>
    <property type="match status" value="1"/>
</dbReference>
<dbReference type="InterPro" id="IPR001138">
    <property type="entry name" value="Zn2Cys6_DnaBD"/>
</dbReference>
<dbReference type="PANTHER" id="PTHR36206">
    <property type="entry name" value="ASPERCRYPTIN BIOSYNTHESIS CLUSTER-SPECIFIC TRANSCRIPTION REGULATOR ATNN-RELATED"/>
    <property type="match status" value="1"/>
</dbReference>
<feature type="compositionally biased region" description="Low complexity" evidence="7">
    <location>
        <begin position="1"/>
        <end position="17"/>
    </location>
</feature>
<evidence type="ECO:0000256" key="3">
    <source>
        <dbReference type="ARBA" id="ARBA00023015"/>
    </source>
</evidence>
<proteinExistence type="predicted"/>
<evidence type="ECO:0000259" key="8">
    <source>
        <dbReference type="PROSITE" id="PS50048"/>
    </source>
</evidence>
<evidence type="ECO:0000256" key="1">
    <source>
        <dbReference type="ARBA" id="ARBA00022723"/>
    </source>
</evidence>
<dbReference type="InterPro" id="IPR036864">
    <property type="entry name" value="Zn2-C6_fun-type_DNA-bd_sf"/>
</dbReference>
<reference evidence="9 10" key="1">
    <citation type="submission" date="2018-08" db="EMBL/GenBank/DDBJ databases">
        <title>Draft genome of the lignicolous fungus Coniochaeta pulveracea.</title>
        <authorList>
            <person name="Borstlap C.J."/>
            <person name="De Witt R.N."/>
            <person name="Botha A."/>
            <person name="Volschenk H."/>
        </authorList>
    </citation>
    <scope>NUCLEOTIDE SEQUENCE [LARGE SCALE GENOMIC DNA]</scope>
    <source>
        <strain evidence="9 10">CAB683</strain>
    </source>
</reference>
<sequence>MPSTGPTSGSEKSTSTSKRSRVIVSQSKRGCVTCKARRVKCDEQRPLCQRCIQAGRLCGGYKDEIKSSSALQPALKFGVAADSHIERLSHLAVQVLSLDNNGRPLQQAGVWGCTFLQLSTQVDCVKAAAAAFGAAYELSLQNASVERSRSAWRYYGSAIAKLQSGLNNEIAGPESLALASMILACVEVISQHNENALVHFVGAVQILTKAYQGRRGTLSTDMLRTIQDELVRLDVLIGSYAIAQSPASMHLEFPPAAAGDDTFHDPELAIQAAISCLRQAYQFIDVAHRVRYTYPSWREQDVMMCQDQAEAVTQCRLVRKGLAALATKLQAQSSSATSTPRDSETLAELYALRTQLTAALIFLLCVHNPYETGYDEHEDLFRTIVSDAAASARLRRGSRRCALKRFTTRPGIVSPLFFVSMKCRDPPLRALATTMLREQGREGPADGQIMAAVGTRLAALEASTSVPSSPGAPLAACDIPEAHRIYGYGVEPVRLDEQGCRVVDVEFTRPELPLVERWGQLDYSSRENWVFWSEAIKI</sequence>
<dbReference type="SUPFAM" id="SSF57701">
    <property type="entry name" value="Zn2/Cys6 DNA-binding domain"/>
    <property type="match status" value="1"/>
</dbReference>
<dbReference type="PROSITE" id="PS50048">
    <property type="entry name" value="ZN2_CY6_FUNGAL_2"/>
    <property type="match status" value="1"/>
</dbReference>
<dbReference type="Gene3D" id="4.10.240.10">
    <property type="entry name" value="Zn(2)-C6 fungal-type DNA-binding domain"/>
    <property type="match status" value="1"/>
</dbReference>
<dbReference type="GO" id="GO:0000981">
    <property type="term" value="F:DNA-binding transcription factor activity, RNA polymerase II-specific"/>
    <property type="evidence" value="ECO:0007669"/>
    <property type="project" value="InterPro"/>
</dbReference>
<protein>
    <recommendedName>
        <fullName evidence="8">Zn(2)-C6 fungal-type domain-containing protein</fullName>
    </recommendedName>
</protein>
<evidence type="ECO:0000256" key="6">
    <source>
        <dbReference type="ARBA" id="ARBA00023242"/>
    </source>
</evidence>
<keyword evidence="1" id="KW-0479">Metal-binding</keyword>
<dbReference type="SMART" id="SM00066">
    <property type="entry name" value="GAL4"/>
    <property type="match status" value="1"/>
</dbReference>
<dbReference type="Pfam" id="PF00172">
    <property type="entry name" value="Zn_clus"/>
    <property type="match status" value="1"/>
</dbReference>
<keyword evidence="4" id="KW-0238">DNA-binding</keyword>
<comment type="caution">
    <text evidence="9">The sequence shown here is derived from an EMBL/GenBank/DDBJ whole genome shotgun (WGS) entry which is preliminary data.</text>
</comment>
<evidence type="ECO:0000256" key="7">
    <source>
        <dbReference type="SAM" id="MobiDB-lite"/>
    </source>
</evidence>
<dbReference type="GO" id="GO:0008270">
    <property type="term" value="F:zinc ion binding"/>
    <property type="evidence" value="ECO:0007669"/>
    <property type="project" value="InterPro"/>
</dbReference>
<dbReference type="PROSITE" id="PS00463">
    <property type="entry name" value="ZN2_CY6_FUNGAL_1"/>
    <property type="match status" value="1"/>
</dbReference>
<organism evidence="9 10">
    <name type="scientific">Coniochaeta pulveracea</name>
    <dbReference type="NCBI Taxonomy" id="177199"/>
    <lineage>
        <taxon>Eukaryota</taxon>
        <taxon>Fungi</taxon>
        <taxon>Dikarya</taxon>
        <taxon>Ascomycota</taxon>
        <taxon>Pezizomycotina</taxon>
        <taxon>Sordariomycetes</taxon>
        <taxon>Sordariomycetidae</taxon>
        <taxon>Coniochaetales</taxon>
        <taxon>Coniochaetaceae</taxon>
        <taxon>Coniochaeta</taxon>
    </lineage>
</organism>
<dbReference type="AlphaFoldDB" id="A0A420YI69"/>
<feature type="domain" description="Zn(2)-C6 fungal-type" evidence="8">
    <location>
        <begin position="30"/>
        <end position="58"/>
    </location>
</feature>
<dbReference type="Proteomes" id="UP000275385">
    <property type="component" value="Unassembled WGS sequence"/>
</dbReference>
<keyword evidence="3" id="KW-0805">Transcription regulation</keyword>